<dbReference type="InterPro" id="IPR025751">
    <property type="entry name" value="RsbRD_N_dom"/>
</dbReference>
<feature type="domain" description="RsbT co-antagonist protein RsbRD N-terminal" evidence="1">
    <location>
        <begin position="33"/>
        <end position="137"/>
    </location>
</feature>
<name>B4SE90_PELPB</name>
<dbReference type="EMBL" id="CP001110">
    <property type="protein sequence ID" value="ACF44509.1"/>
    <property type="molecule type" value="Genomic_DNA"/>
</dbReference>
<dbReference type="OrthoDB" id="595298at2"/>
<sequence length="156" mass="18119">MTIEWAKLLQENRKEILDGWVKRELLLFSGKMAPHSPVAEAFSEALEMVLDHCEKNSELLTEALVQVSRILAVQDLPPSRSLSLFFELKRMIQEISVRGGQKKSLKQGELDALQCRLEEITLQAFDCYMMHREKIAQLKVDENKRHHFMQLRRAEG</sequence>
<dbReference type="Pfam" id="PF14361">
    <property type="entry name" value="RsbRD_N"/>
    <property type="match status" value="1"/>
</dbReference>
<organism evidence="2 3">
    <name type="scientific">Pelodictyon phaeoclathratiforme (strain DSM 5477 / BU-1)</name>
    <dbReference type="NCBI Taxonomy" id="324925"/>
    <lineage>
        <taxon>Bacteria</taxon>
        <taxon>Pseudomonadati</taxon>
        <taxon>Chlorobiota</taxon>
        <taxon>Chlorobiia</taxon>
        <taxon>Chlorobiales</taxon>
        <taxon>Chlorobiaceae</taxon>
        <taxon>Chlorobium/Pelodictyon group</taxon>
        <taxon>Pelodictyon</taxon>
    </lineage>
</organism>
<dbReference type="Proteomes" id="UP000002724">
    <property type="component" value="Chromosome"/>
</dbReference>
<accession>B4SE90</accession>
<dbReference type="STRING" id="324925.Ppha_2314"/>
<keyword evidence="3" id="KW-1185">Reference proteome</keyword>
<dbReference type="KEGG" id="pph:Ppha_2314"/>
<protein>
    <recommendedName>
        <fullName evidence="1">RsbT co-antagonist protein RsbRD N-terminal domain-containing protein</fullName>
    </recommendedName>
</protein>
<dbReference type="AlphaFoldDB" id="B4SE90"/>
<dbReference type="RefSeq" id="WP_012508984.1">
    <property type="nucleotide sequence ID" value="NC_011060.1"/>
</dbReference>
<gene>
    <name evidence="2" type="ordered locus">Ppha_2314</name>
</gene>
<evidence type="ECO:0000259" key="1">
    <source>
        <dbReference type="Pfam" id="PF14361"/>
    </source>
</evidence>
<reference evidence="2 3" key="1">
    <citation type="submission" date="2008-06" db="EMBL/GenBank/DDBJ databases">
        <title>Complete sequence of Pelodictyon phaeoclathratiforme BU-1.</title>
        <authorList>
            <consortium name="US DOE Joint Genome Institute"/>
            <person name="Lucas S."/>
            <person name="Copeland A."/>
            <person name="Lapidus A."/>
            <person name="Glavina del Rio T."/>
            <person name="Dalin E."/>
            <person name="Tice H."/>
            <person name="Bruce D."/>
            <person name="Goodwin L."/>
            <person name="Pitluck S."/>
            <person name="Schmutz J."/>
            <person name="Larimer F."/>
            <person name="Land M."/>
            <person name="Hauser L."/>
            <person name="Kyrpides N."/>
            <person name="Mikhailova N."/>
            <person name="Liu Z."/>
            <person name="Li T."/>
            <person name="Zhao F."/>
            <person name="Overmann J."/>
            <person name="Bryant D.A."/>
            <person name="Richardson P."/>
        </authorList>
    </citation>
    <scope>NUCLEOTIDE SEQUENCE [LARGE SCALE GENOMIC DNA]</scope>
    <source>
        <strain evidence="3">DSM 5477 / BU-1</strain>
    </source>
</reference>
<dbReference type="HOGENOM" id="CLU_129910_0_0_10"/>
<evidence type="ECO:0000313" key="3">
    <source>
        <dbReference type="Proteomes" id="UP000002724"/>
    </source>
</evidence>
<proteinExistence type="predicted"/>
<evidence type="ECO:0000313" key="2">
    <source>
        <dbReference type="EMBL" id="ACF44509.1"/>
    </source>
</evidence>